<proteinExistence type="predicted"/>
<reference evidence="1" key="1">
    <citation type="submission" date="2018-02" db="EMBL/GenBank/DDBJ databases">
        <title>Rhizophora mucronata_Transcriptome.</title>
        <authorList>
            <person name="Meera S.P."/>
            <person name="Sreeshan A."/>
            <person name="Augustine A."/>
        </authorList>
    </citation>
    <scope>NUCLEOTIDE SEQUENCE</scope>
    <source>
        <tissue evidence="1">Leaf</tissue>
    </source>
</reference>
<accession>A0A2P2J4U7</accession>
<sequence length="77" mass="9136">MDISSISNHVPCRYNNFYVLLMTRTLKLVLCTRGYLNPKIKKIYNQSFSKKLYTNVSTKKAFQKHAEKKSRHLQQIK</sequence>
<dbReference type="AlphaFoldDB" id="A0A2P2J4U7"/>
<dbReference type="EMBL" id="GGEC01007992">
    <property type="protein sequence ID" value="MBW88475.1"/>
    <property type="molecule type" value="Transcribed_RNA"/>
</dbReference>
<protein>
    <submittedName>
        <fullName evidence="1">Uncharacterized protein</fullName>
    </submittedName>
</protein>
<name>A0A2P2J4U7_RHIMU</name>
<evidence type="ECO:0000313" key="1">
    <source>
        <dbReference type="EMBL" id="MBW88475.1"/>
    </source>
</evidence>
<organism evidence="1">
    <name type="scientific">Rhizophora mucronata</name>
    <name type="common">Asiatic mangrove</name>
    <dbReference type="NCBI Taxonomy" id="61149"/>
    <lineage>
        <taxon>Eukaryota</taxon>
        <taxon>Viridiplantae</taxon>
        <taxon>Streptophyta</taxon>
        <taxon>Embryophyta</taxon>
        <taxon>Tracheophyta</taxon>
        <taxon>Spermatophyta</taxon>
        <taxon>Magnoliopsida</taxon>
        <taxon>eudicotyledons</taxon>
        <taxon>Gunneridae</taxon>
        <taxon>Pentapetalae</taxon>
        <taxon>rosids</taxon>
        <taxon>fabids</taxon>
        <taxon>Malpighiales</taxon>
        <taxon>Rhizophoraceae</taxon>
        <taxon>Rhizophora</taxon>
    </lineage>
</organism>